<evidence type="ECO:0000256" key="2">
    <source>
        <dbReference type="ARBA" id="ARBA00006012"/>
    </source>
</evidence>
<evidence type="ECO:0000256" key="9">
    <source>
        <dbReference type="SAM" id="Phobius"/>
    </source>
</evidence>
<feature type="non-terminal residue" evidence="11">
    <location>
        <position position="1"/>
    </location>
</feature>
<dbReference type="GO" id="GO:0005524">
    <property type="term" value="F:ATP binding"/>
    <property type="evidence" value="ECO:0007669"/>
    <property type="project" value="UniProtKB-KW"/>
</dbReference>
<evidence type="ECO:0000313" key="11">
    <source>
        <dbReference type="EMBL" id="RFN42495.1"/>
    </source>
</evidence>
<evidence type="ECO:0000313" key="12">
    <source>
        <dbReference type="Proteomes" id="UP000265631"/>
    </source>
</evidence>
<feature type="transmembrane region" description="Helical" evidence="9">
    <location>
        <begin position="153"/>
        <end position="172"/>
    </location>
</feature>
<dbReference type="Proteomes" id="UP000265631">
    <property type="component" value="Unassembled WGS sequence"/>
</dbReference>
<feature type="transmembrane region" description="Helical" evidence="9">
    <location>
        <begin position="760"/>
        <end position="781"/>
    </location>
</feature>
<feature type="transmembrane region" description="Helical" evidence="9">
    <location>
        <begin position="647"/>
        <end position="668"/>
    </location>
</feature>
<evidence type="ECO:0000256" key="8">
    <source>
        <dbReference type="ARBA" id="ARBA00023136"/>
    </source>
</evidence>
<feature type="transmembrane region" description="Helical" evidence="9">
    <location>
        <begin position="680"/>
        <end position="700"/>
    </location>
</feature>
<feature type="transmembrane region" description="Helical" evidence="9">
    <location>
        <begin position="61"/>
        <end position="86"/>
    </location>
</feature>
<feature type="transmembrane region" description="Helical" evidence="9">
    <location>
        <begin position="921"/>
        <end position="942"/>
    </location>
</feature>
<dbReference type="Gene3D" id="3.40.50.300">
    <property type="entry name" value="P-loop containing nucleotide triphosphate hydrolases"/>
    <property type="match status" value="1"/>
</dbReference>
<evidence type="ECO:0000256" key="7">
    <source>
        <dbReference type="ARBA" id="ARBA00022989"/>
    </source>
</evidence>
<dbReference type="AlphaFoldDB" id="A0A395M525"/>
<dbReference type="InterPro" id="IPR010929">
    <property type="entry name" value="PDR_CDR_ABC"/>
</dbReference>
<comment type="caution">
    <text evidence="11">The sequence shown here is derived from an EMBL/GenBank/DDBJ whole genome shotgun (WGS) entry which is preliminary data.</text>
</comment>
<sequence>GTLYLDLGKTSASAFSKGGLLFIALLFNAFQAFSELGGTMTGRSIVNKHKAYAFHRPSALWIAQIFVDQVFAASQILLFCIIVYFMTNLVRDAGAFFTFFLMILSGNIGMTLFFRIIGCVSPDFDYAIKFAVIVITLFVVTSGYIIQYAQEQVWLRWIFWINILGLSFSSMMMNEFQRIDMECTADSLIPSGPEYTNIDYQVCTLAGSKAGTTLVSGSDYVAQGFSYYPGDLWRNWGIVLALIIFFLFLNVALGELVNFGMGGNAATIFAKPNKERKALNEKLTAKRDARRKDRSNEEGSEINIKSESVLTWENLNYDVPVPGGTRRLLNNVFGYVRPGELTALMGASGAGKTTLLDVLAARKNIGVIHGDILVDAIAPGKEFQRSTSYAEQLDVHEPTQTVREAFRFSAELRQPYHVPMEERYAYVEEIISLLEMEAIADAIIGTPEFGLTVEQRKRVTIGVELAAKPELMLFLDEPTSGLDSQSAFNIVRFLKKLAASGQAILCTIHQPNAALFENFDRLLLLQRGGRTVYFGDIGKDAHVLRSYLESHGAVAKPTDNIAEFMLEAIGAGSAPRVGNRDWADIWEDSAELADVKETIIRLKRERQSVGGGANKSADLEREYASPFTHQMKTVCTRMFRSYWRSPNYLFTRIFSHVAVALITGLMYLNLDDSRSSLQNRVFVIFQVTVLPALIITQVEVMYHIKRALFFREQSSKMYSPFVFTSSVILAEMPYSIMCAVAFFLPLYFMPGFQTESSRAGYQFLMVLITEIFAVTLGQGLASITPSPYISAQLALLTKLSSDPFIIIIFALFCGVTIPPPQMPTFWRKWLYELDPFTRLISGMVTTALHGVEVVCKQGELNAFSAPSNMTCGEYMEPFFERGGSGYLVSNSTQDCEYCAYKVGDEFYGTFGMSFDHRWRDLGIFICFIGSNLIILMTATRFLNFNRR</sequence>
<dbReference type="PROSITE" id="PS50893">
    <property type="entry name" value="ABC_TRANSPORTER_2"/>
    <property type="match status" value="1"/>
</dbReference>
<dbReference type="Pfam" id="PF00005">
    <property type="entry name" value="ABC_tran"/>
    <property type="match status" value="1"/>
</dbReference>
<keyword evidence="12" id="KW-1185">Reference proteome</keyword>
<dbReference type="GO" id="GO:0016020">
    <property type="term" value="C:membrane"/>
    <property type="evidence" value="ECO:0007669"/>
    <property type="project" value="UniProtKB-SubCell"/>
</dbReference>
<keyword evidence="3" id="KW-0813">Transport</keyword>
<keyword evidence="6" id="KW-0067">ATP-binding</keyword>
<keyword evidence="4 9" id="KW-0812">Transmembrane</keyword>
<evidence type="ECO:0000256" key="5">
    <source>
        <dbReference type="ARBA" id="ARBA00022741"/>
    </source>
</evidence>
<keyword evidence="8 9" id="KW-0472">Membrane</keyword>
<evidence type="ECO:0000256" key="4">
    <source>
        <dbReference type="ARBA" id="ARBA00022692"/>
    </source>
</evidence>
<organism evidence="11 12">
    <name type="scientific">Fusarium flagelliforme</name>
    <dbReference type="NCBI Taxonomy" id="2675880"/>
    <lineage>
        <taxon>Eukaryota</taxon>
        <taxon>Fungi</taxon>
        <taxon>Dikarya</taxon>
        <taxon>Ascomycota</taxon>
        <taxon>Pezizomycotina</taxon>
        <taxon>Sordariomycetes</taxon>
        <taxon>Hypocreomycetidae</taxon>
        <taxon>Hypocreales</taxon>
        <taxon>Nectriaceae</taxon>
        <taxon>Fusarium</taxon>
        <taxon>Fusarium incarnatum-equiseti species complex</taxon>
    </lineage>
</organism>
<dbReference type="InterPro" id="IPR013525">
    <property type="entry name" value="ABC2_TM"/>
</dbReference>
<comment type="similarity">
    <text evidence="2">Belongs to the ABC transporter superfamily. ABCG family. PDR (TC 3.A.1.205) subfamily.</text>
</comment>
<protein>
    <recommendedName>
        <fullName evidence="10">ABC transporter domain-containing protein</fullName>
    </recommendedName>
</protein>
<dbReference type="InterPro" id="IPR003439">
    <property type="entry name" value="ABC_transporter-like_ATP-bd"/>
</dbReference>
<feature type="transmembrane region" description="Helical" evidence="9">
    <location>
        <begin position="233"/>
        <end position="253"/>
    </location>
</feature>
<evidence type="ECO:0000256" key="6">
    <source>
        <dbReference type="ARBA" id="ARBA00022840"/>
    </source>
</evidence>
<evidence type="ECO:0000259" key="10">
    <source>
        <dbReference type="PROSITE" id="PS50893"/>
    </source>
</evidence>
<keyword evidence="5" id="KW-0547">Nucleotide-binding</keyword>
<dbReference type="FunFam" id="3.40.50.300:FF:000054">
    <property type="entry name" value="ABC multidrug transporter atrF"/>
    <property type="match status" value="1"/>
</dbReference>
<name>A0A395M525_9HYPO</name>
<dbReference type="CDD" id="cd03232">
    <property type="entry name" value="ABCG_PDR_domain2"/>
    <property type="match status" value="1"/>
</dbReference>
<dbReference type="PANTHER" id="PTHR19241">
    <property type="entry name" value="ATP-BINDING CASSETTE TRANSPORTER"/>
    <property type="match status" value="1"/>
</dbReference>
<dbReference type="InterPro" id="IPR003593">
    <property type="entry name" value="AAA+_ATPase"/>
</dbReference>
<evidence type="ECO:0000256" key="3">
    <source>
        <dbReference type="ARBA" id="ARBA00022448"/>
    </source>
</evidence>
<feature type="transmembrane region" description="Helical" evidence="9">
    <location>
        <begin position="93"/>
        <end position="114"/>
    </location>
</feature>
<feature type="domain" description="ABC transporter" evidence="10">
    <location>
        <begin position="310"/>
        <end position="552"/>
    </location>
</feature>
<gene>
    <name evidence="11" type="ORF">FIE12Z_12806</name>
</gene>
<feature type="transmembrane region" description="Helical" evidence="9">
    <location>
        <begin position="126"/>
        <end position="146"/>
    </location>
</feature>
<feature type="transmembrane region" description="Helical" evidence="9">
    <location>
        <begin position="793"/>
        <end position="817"/>
    </location>
</feature>
<dbReference type="GO" id="GO:0140359">
    <property type="term" value="F:ABC-type transporter activity"/>
    <property type="evidence" value="ECO:0007669"/>
    <property type="project" value="InterPro"/>
</dbReference>
<comment type="subcellular location">
    <subcellularLocation>
        <location evidence="1">Membrane</location>
        <topology evidence="1">Multi-pass membrane protein</topology>
    </subcellularLocation>
</comment>
<proteinExistence type="inferred from homology"/>
<feature type="transmembrane region" description="Helical" evidence="9">
    <location>
        <begin position="721"/>
        <end position="748"/>
    </location>
</feature>
<accession>A0A395M525</accession>
<dbReference type="SMART" id="SM00382">
    <property type="entry name" value="AAA"/>
    <property type="match status" value="1"/>
</dbReference>
<dbReference type="InterPro" id="IPR027417">
    <property type="entry name" value="P-loop_NTPase"/>
</dbReference>
<feature type="transmembrane region" description="Helical" evidence="9">
    <location>
        <begin position="20"/>
        <end position="41"/>
    </location>
</feature>
<keyword evidence="7 9" id="KW-1133">Transmembrane helix</keyword>
<dbReference type="EMBL" id="PXXK01000723">
    <property type="protein sequence ID" value="RFN42495.1"/>
    <property type="molecule type" value="Genomic_DNA"/>
</dbReference>
<evidence type="ECO:0000256" key="1">
    <source>
        <dbReference type="ARBA" id="ARBA00004141"/>
    </source>
</evidence>
<dbReference type="STRING" id="2594813.A0A395M525"/>
<dbReference type="Pfam" id="PF01061">
    <property type="entry name" value="ABC2_membrane"/>
    <property type="match status" value="2"/>
</dbReference>
<dbReference type="InterPro" id="IPR034003">
    <property type="entry name" value="ABCG_PDR_2"/>
</dbReference>
<dbReference type="Pfam" id="PF06422">
    <property type="entry name" value="PDR_CDR"/>
    <property type="match status" value="1"/>
</dbReference>
<dbReference type="GO" id="GO:0016887">
    <property type="term" value="F:ATP hydrolysis activity"/>
    <property type="evidence" value="ECO:0007669"/>
    <property type="project" value="InterPro"/>
</dbReference>
<dbReference type="SUPFAM" id="SSF52540">
    <property type="entry name" value="P-loop containing nucleoside triphosphate hydrolases"/>
    <property type="match status" value="1"/>
</dbReference>
<reference evidence="11 12" key="1">
    <citation type="journal article" date="2018" name="PLoS Pathog.">
        <title>Evolution of structural diversity of trichothecenes, a family of toxins produced by plant pathogenic and entomopathogenic fungi.</title>
        <authorList>
            <person name="Proctor R.H."/>
            <person name="McCormick S.P."/>
            <person name="Kim H.S."/>
            <person name="Cardoza R.E."/>
            <person name="Stanley A.M."/>
            <person name="Lindo L."/>
            <person name="Kelly A."/>
            <person name="Brown D.W."/>
            <person name="Lee T."/>
            <person name="Vaughan M.M."/>
            <person name="Alexander N.J."/>
            <person name="Busman M."/>
            <person name="Gutierrez S."/>
        </authorList>
    </citation>
    <scope>NUCLEOTIDE SEQUENCE [LARGE SCALE GENOMIC DNA]</scope>
    <source>
        <strain evidence="11 12">NRRL 13405</strain>
    </source>
</reference>